<evidence type="ECO:0000256" key="11">
    <source>
        <dbReference type="RuleBase" id="RU003357"/>
    </source>
</evidence>
<dbReference type="InterPro" id="IPR000531">
    <property type="entry name" value="Beta-barrel_TonB"/>
</dbReference>
<dbReference type="RefSeq" id="WP_013418293.1">
    <property type="nucleotide sequence ID" value="NC_014664.1"/>
</dbReference>
<keyword evidence="3 10" id="KW-1134">Transmembrane beta strand</keyword>
<dbReference type="InterPro" id="IPR037066">
    <property type="entry name" value="Plug_dom_sf"/>
</dbReference>
<evidence type="ECO:0000256" key="7">
    <source>
        <dbReference type="ARBA" id="ARBA00023136"/>
    </source>
</evidence>
<dbReference type="SUPFAM" id="SSF56935">
    <property type="entry name" value="Porins"/>
    <property type="match status" value="1"/>
</dbReference>
<evidence type="ECO:0000256" key="4">
    <source>
        <dbReference type="ARBA" id="ARBA00022692"/>
    </source>
</evidence>
<feature type="chain" id="PRO_5003171805" evidence="13">
    <location>
        <begin position="22"/>
        <end position="681"/>
    </location>
</feature>
<keyword evidence="7 10" id="KW-0472">Membrane</keyword>
<evidence type="ECO:0000256" key="1">
    <source>
        <dbReference type="ARBA" id="ARBA00004571"/>
    </source>
</evidence>
<gene>
    <name evidence="16" type="ordered locus">Rvan_0611</name>
</gene>
<comment type="similarity">
    <text evidence="10 11">Belongs to the TonB-dependent receptor family.</text>
</comment>
<dbReference type="Pfam" id="PF00593">
    <property type="entry name" value="TonB_dep_Rec_b-barrel"/>
    <property type="match status" value="1"/>
</dbReference>
<feature type="signal peptide" evidence="13">
    <location>
        <begin position="1"/>
        <end position="21"/>
    </location>
</feature>
<dbReference type="PROSITE" id="PS52016">
    <property type="entry name" value="TONB_DEPENDENT_REC_3"/>
    <property type="match status" value="1"/>
</dbReference>
<keyword evidence="2 10" id="KW-0813">Transport</keyword>
<evidence type="ECO:0000313" key="17">
    <source>
        <dbReference type="Proteomes" id="UP000001399"/>
    </source>
</evidence>
<keyword evidence="6 11" id="KW-0798">TonB box</keyword>
<sequence>MPVSYPRARSCVALVSLVALAANAQAQTAARSDTLPPVVVKKDEADKQKKKAATPKKKKEAPAVAQGQAEPAEAVPGEASRDVIYSANRVPTDITKVGSAVTVITRDQIEAQSRTYVQDYLAQVPGVSVAQSGPASTTSYFIWGAASKYVKVQVDGLDVSDPTGTQVTTALETILATDVQRIEVLKGSQSLLYGGQAIGGVISIDTARPVLGASMTASGETGSYNTQRGTASAAYGTDRGYARFTVQSVRSDGYSALAIGNEDDGYRNLTFSGTGEYKLSNDVKVFFAARALEEKHNYDSTYDSWGLAPDGWPGARGVNSQQSGRVGTEVKLFDGAFVNTVSIQGMKLDRDQWGWSSGSAVNDSYTGDRWKVDYLGTAKITKWATVTAGADYMEETAETGAYSQHGIDLTGVFAQLSVEPLKGLTITGGGRNDEHSTFGDFQTYRFTGAYFYEPTQTKLRASTGTGFRAPSLYELYANNEWVSGNTGLKPEESESWDVGFDQWFDNKRYRLSGTYFQVDTTNEIGGGYDANWKWVYQQIPGTTHREGVELSGAAMVTPWLTLSAGYTYVDARAEDGSRLVRIPRNSITLGADAVLFDTVKANVNTRFALDTVDSSNYQLEDYVLLNAKLSYDIRPGLTAYVRGENLLDEKYETVRRYNTPGLSVFGGLTFNVDANTYASLK</sequence>
<dbReference type="Gene3D" id="2.170.130.10">
    <property type="entry name" value="TonB-dependent receptor, plug domain"/>
    <property type="match status" value="1"/>
</dbReference>
<name>E3HZE3_RHOVT</name>
<feature type="compositionally biased region" description="Basic residues" evidence="12">
    <location>
        <begin position="48"/>
        <end position="59"/>
    </location>
</feature>
<dbReference type="Pfam" id="PF07715">
    <property type="entry name" value="Plug"/>
    <property type="match status" value="1"/>
</dbReference>
<evidence type="ECO:0000256" key="2">
    <source>
        <dbReference type="ARBA" id="ARBA00022448"/>
    </source>
</evidence>
<dbReference type="CDD" id="cd01347">
    <property type="entry name" value="ligand_gated_channel"/>
    <property type="match status" value="1"/>
</dbReference>
<dbReference type="HOGENOM" id="CLU_008287_18_5_5"/>
<dbReference type="InterPro" id="IPR036942">
    <property type="entry name" value="Beta-barrel_TonB_sf"/>
</dbReference>
<evidence type="ECO:0000256" key="10">
    <source>
        <dbReference type="PROSITE-ProRule" id="PRU01360"/>
    </source>
</evidence>
<dbReference type="PANTHER" id="PTHR30069:SF29">
    <property type="entry name" value="HEMOGLOBIN AND HEMOGLOBIN-HAPTOGLOBIN-BINDING PROTEIN 1-RELATED"/>
    <property type="match status" value="1"/>
</dbReference>
<reference evidence="17" key="1">
    <citation type="journal article" date="2011" name="J. Bacteriol.">
        <title>Genome sequences of eight morphologically diverse alphaproteobacteria.</title>
        <authorList>
            <consortium name="US DOE Joint Genome Institute"/>
            <person name="Brown P.J."/>
            <person name="Kysela D.T."/>
            <person name="Buechlein A."/>
            <person name="Hemmerich C."/>
            <person name="Brun Y.V."/>
        </authorList>
    </citation>
    <scope>NUCLEOTIDE SEQUENCE [LARGE SCALE GENOMIC DNA]</scope>
    <source>
        <strain evidence="17">ATCC 17100 / ATH 3.1.1 / DSM 162 / LMG 4299</strain>
    </source>
</reference>
<accession>E3HZE3</accession>
<evidence type="ECO:0000256" key="5">
    <source>
        <dbReference type="ARBA" id="ARBA00022729"/>
    </source>
</evidence>
<dbReference type="InterPro" id="IPR039426">
    <property type="entry name" value="TonB-dep_rcpt-like"/>
</dbReference>
<dbReference type="Gene3D" id="2.40.170.20">
    <property type="entry name" value="TonB-dependent receptor, beta-barrel domain"/>
    <property type="match status" value="1"/>
</dbReference>
<proteinExistence type="inferred from homology"/>
<keyword evidence="8 16" id="KW-0675">Receptor</keyword>
<dbReference type="KEGG" id="rva:Rvan_0611"/>
<evidence type="ECO:0000256" key="9">
    <source>
        <dbReference type="ARBA" id="ARBA00023237"/>
    </source>
</evidence>
<evidence type="ECO:0000256" key="12">
    <source>
        <dbReference type="SAM" id="MobiDB-lite"/>
    </source>
</evidence>
<keyword evidence="4 10" id="KW-0812">Transmembrane</keyword>
<dbReference type="STRING" id="648757.Rvan_0611"/>
<evidence type="ECO:0000256" key="13">
    <source>
        <dbReference type="SAM" id="SignalP"/>
    </source>
</evidence>
<evidence type="ECO:0000259" key="15">
    <source>
        <dbReference type="Pfam" id="PF07715"/>
    </source>
</evidence>
<evidence type="ECO:0000313" key="16">
    <source>
        <dbReference type="EMBL" id="ADP69889.1"/>
    </source>
</evidence>
<evidence type="ECO:0000256" key="3">
    <source>
        <dbReference type="ARBA" id="ARBA00022452"/>
    </source>
</evidence>
<evidence type="ECO:0000256" key="8">
    <source>
        <dbReference type="ARBA" id="ARBA00023170"/>
    </source>
</evidence>
<organism evidence="16 17">
    <name type="scientific">Rhodomicrobium vannielii (strain ATCC 17100 / DSM 162 / LMG 4299 / NCIMB 10020 / ATH 3.1.1)</name>
    <dbReference type="NCBI Taxonomy" id="648757"/>
    <lineage>
        <taxon>Bacteria</taxon>
        <taxon>Pseudomonadati</taxon>
        <taxon>Pseudomonadota</taxon>
        <taxon>Alphaproteobacteria</taxon>
        <taxon>Hyphomicrobiales</taxon>
        <taxon>Hyphomicrobiaceae</taxon>
        <taxon>Rhodomicrobium</taxon>
    </lineage>
</organism>
<dbReference type="AlphaFoldDB" id="E3HZE3"/>
<keyword evidence="17" id="KW-1185">Reference proteome</keyword>
<feature type="region of interest" description="Disordered" evidence="12">
    <location>
        <begin position="39"/>
        <end position="77"/>
    </location>
</feature>
<keyword evidence="9 10" id="KW-0998">Cell outer membrane</keyword>
<comment type="subcellular location">
    <subcellularLocation>
        <location evidence="1 10">Cell outer membrane</location>
        <topology evidence="1 10">Multi-pass membrane protein</topology>
    </subcellularLocation>
</comment>
<dbReference type="GO" id="GO:0015344">
    <property type="term" value="F:siderophore uptake transmembrane transporter activity"/>
    <property type="evidence" value="ECO:0007669"/>
    <property type="project" value="TreeGrafter"/>
</dbReference>
<dbReference type="GO" id="GO:0009279">
    <property type="term" value="C:cell outer membrane"/>
    <property type="evidence" value="ECO:0007669"/>
    <property type="project" value="UniProtKB-SubCell"/>
</dbReference>
<keyword evidence="5 13" id="KW-0732">Signal</keyword>
<dbReference type="EMBL" id="CP002292">
    <property type="protein sequence ID" value="ADP69889.1"/>
    <property type="molecule type" value="Genomic_DNA"/>
</dbReference>
<dbReference type="GO" id="GO:0044718">
    <property type="term" value="P:siderophore transmembrane transport"/>
    <property type="evidence" value="ECO:0007669"/>
    <property type="project" value="TreeGrafter"/>
</dbReference>
<evidence type="ECO:0000259" key="14">
    <source>
        <dbReference type="Pfam" id="PF00593"/>
    </source>
</evidence>
<dbReference type="OrthoDB" id="9760333at2"/>
<feature type="domain" description="TonB-dependent receptor-like beta-barrel" evidence="14">
    <location>
        <begin position="225"/>
        <end position="646"/>
    </location>
</feature>
<evidence type="ECO:0000256" key="6">
    <source>
        <dbReference type="ARBA" id="ARBA00023077"/>
    </source>
</evidence>
<dbReference type="Proteomes" id="UP000001399">
    <property type="component" value="Chromosome"/>
</dbReference>
<feature type="domain" description="TonB-dependent receptor plug" evidence="15">
    <location>
        <begin position="95"/>
        <end position="201"/>
    </location>
</feature>
<dbReference type="PANTHER" id="PTHR30069">
    <property type="entry name" value="TONB-DEPENDENT OUTER MEMBRANE RECEPTOR"/>
    <property type="match status" value="1"/>
</dbReference>
<dbReference type="InterPro" id="IPR012910">
    <property type="entry name" value="Plug_dom"/>
</dbReference>
<dbReference type="eggNOG" id="COG4206">
    <property type="taxonomic scope" value="Bacteria"/>
</dbReference>
<protein>
    <submittedName>
        <fullName evidence="16">TonB-dependent receptor</fullName>
    </submittedName>
</protein>